<reference evidence="3 4" key="1">
    <citation type="journal article" date="2019" name="Nat. Ecol. Evol.">
        <title>Megaphylogeny resolves global patterns of mushroom evolution.</title>
        <authorList>
            <person name="Varga T."/>
            <person name="Krizsan K."/>
            <person name="Foldi C."/>
            <person name="Dima B."/>
            <person name="Sanchez-Garcia M."/>
            <person name="Sanchez-Ramirez S."/>
            <person name="Szollosi G.J."/>
            <person name="Szarkandi J.G."/>
            <person name="Papp V."/>
            <person name="Albert L."/>
            <person name="Andreopoulos W."/>
            <person name="Angelini C."/>
            <person name="Antonin V."/>
            <person name="Barry K.W."/>
            <person name="Bougher N.L."/>
            <person name="Buchanan P."/>
            <person name="Buyck B."/>
            <person name="Bense V."/>
            <person name="Catcheside P."/>
            <person name="Chovatia M."/>
            <person name="Cooper J."/>
            <person name="Damon W."/>
            <person name="Desjardin D."/>
            <person name="Finy P."/>
            <person name="Geml J."/>
            <person name="Haridas S."/>
            <person name="Hughes K."/>
            <person name="Justo A."/>
            <person name="Karasinski D."/>
            <person name="Kautmanova I."/>
            <person name="Kiss B."/>
            <person name="Kocsube S."/>
            <person name="Kotiranta H."/>
            <person name="LaButti K.M."/>
            <person name="Lechner B.E."/>
            <person name="Liimatainen K."/>
            <person name="Lipzen A."/>
            <person name="Lukacs Z."/>
            <person name="Mihaltcheva S."/>
            <person name="Morgado L.N."/>
            <person name="Niskanen T."/>
            <person name="Noordeloos M.E."/>
            <person name="Ohm R.A."/>
            <person name="Ortiz-Santana B."/>
            <person name="Ovrebo C."/>
            <person name="Racz N."/>
            <person name="Riley R."/>
            <person name="Savchenko A."/>
            <person name="Shiryaev A."/>
            <person name="Soop K."/>
            <person name="Spirin V."/>
            <person name="Szebenyi C."/>
            <person name="Tomsovsky M."/>
            <person name="Tulloss R.E."/>
            <person name="Uehling J."/>
            <person name="Grigoriev I.V."/>
            <person name="Vagvolgyi C."/>
            <person name="Papp T."/>
            <person name="Martin F.M."/>
            <person name="Miettinen O."/>
            <person name="Hibbett D.S."/>
            <person name="Nagy L.G."/>
        </authorList>
    </citation>
    <scope>NUCLEOTIDE SEQUENCE [LARGE SCALE GENOMIC DNA]</scope>
    <source>
        <strain evidence="3 4">CBS 166.37</strain>
    </source>
</reference>
<evidence type="ECO:0000313" key="3">
    <source>
        <dbReference type="EMBL" id="TFK36489.1"/>
    </source>
</evidence>
<feature type="region of interest" description="Disordered" evidence="1">
    <location>
        <begin position="369"/>
        <end position="390"/>
    </location>
</feature>
<feature type="region of interest" description="Disordered" evidence="1">
    <location>
        <begin position="1"/>
        <end position="61"/>
    </location>
</feature>
<dbReference type="PROSITE" id="PS00109">
    <property type="entry name" value="PROTEIN_KINASE_TYR"/>
    <property type="match status" value="1"/>
</dbReference>
<organism evidence="3 4">
    <name type="scientific">Crucibulum laeve</name>
    <dbReference type="NCBI Taxonomy" id="68775"/>
    <lineage>
        <taxon>Eukaryota</taxon>
        <taxon>Fungi</taxon>
        <taxon>Dikarya</taxon>
        <taxon>Basidiomycota</taxon>
        <taxon>Agaricomycotina</taxon>
        <taxon>Agaricomycetes</taxon>
        <taxon>Agaricomycetidae</taxon>
        <taxon>Agaricales</taxon>
        <taxon>Agaricineae</taxon>
        <taxon>Nidulariaceae</taxon>
        <taxon>Crucibulum</taxon>
    </lineage>
</organism>
<accession>A0A5C3LTF9</accession>
<dbReference type="InterPro" id="IPR008266">
    <property type="entry name" value="Tyr_kinase_AS"/>
</dbReference>
<feature type="domain" description="Protein kinase" evidence="2">
    <location>
        <begin position="193"/>
        <end position="532"/>
    </location>
</feature>
<dbReference type="OrthoDB" id="3271139at2759"/>
<dbReference type="Gene3D" id="1.10.510.10">
    <property type="entry name" value="Transferase(Phosphotransferase) domain 1"/>
    <property type="match status" value="1"/>
</dbReference>
<proteinExistence type="predicted"/>
<dbReference type="InterPro" id="IPR000719">
    <property type="entry name" value="Prot_kinase_dom"/>
</dbReference>
<keyword evidence="4" id="KW-1185">Reference proteome</keyword>
<evidence type="ECO:0000256" key="1">
    <source>
        <dbReference type="SAM" id="MobiDB-lite"/>
    </source>
</evidence>
<dbReference type="PROSITE" id="PS50011">
    <property type="entry name" value="PROTEIN_KINASE_DOM"/>
    <property type="match status" value="1"/>
</dbReference>
<sequence length="544" mass="60636">MKSDASTWGFPKASPDFGMLDLSSITPGRSGQKPSALSRHQSSFCEVKPTPQQGPKSTDPDIVKPIVAQAADYARLHMSARPFQLFSIGLLIFGSQFCVAIFDRGGVRFSPIHDMWTDTGIFIRVVRSLTCHLSSVELGQDPSVQILPDEDRRQWIKDTAELVYKVSESFPTYAITTGSQDSPCWYTIGFPLWVSLSLLGRGTSIWLVQEKGTDNTFVLKNAWRSAGRSPESNIYRSVKGKHPALAEFHDGGDVVFPGHPGRYITVDNLRGISPSSEGDVVLHRLLLHSIGRPLWEYSSEKELLQGIRAALSAHRFLCDQGILHRDISPGNIMLSSAGTQPQEGAEGFLMDLEFAHIKHSSLDITTHTAVPPVRAPGGRMTAPTQRSHTSFEDVKRGATMTGTAQFMAREILDAILGNEQIEREPRHDVESFVYVLGYSVMRKSVLGSRNFDQHTRERLHRSFYSVFGRMRLDDILKERPLGLLEIPKLRQHVSEPMSTLITKLSMLLIRAMAIHLDPLLDETVVEITHEVVLSLLDMTIAQMN</sequence>
<dbReference type="STRING" id="68775.A0A5C3LTF9"/>
<gene>
    <name evidence="3" type="ORF">BDQ12DRAFT_241892</name>
</gene>
<dbReference type="SMART" id="SM00220">
    <property type="entry name" value="S_TKc"/>
    <property type="match status" value="1"/>
</dbReference>
<evidence type="ECO:0000313" key="4">
    <source>
        <dbReference type="Proteomes" id="UP000308652"/>
    </source>
</evidence>
<dbReference type="InterPro" id="IPR011009">
    <property type="entry name" value="Kinase-like_dom_sf"/>
</dbReference>
<protein>
    <recommendedName>
        <fullName evidence="2">Protein kinase domain-containing protein</fullName>
    </recommendedName>
</protein>
<dbReference type="PANTHER" id="PTHR38248:SF2">
    <property type="entry name" value="FUNK1 11"/>
    <property type="match status" value="1"/>
</dbReference>
<dbReference type="EMBL" id="ML213613">
    <property type="protein sequence ID" value="TFK36489.1"/>
    <property type="molecule type" value="Genomic_DNA"/>
</dbReference>
<dbReference type="Pfam" id="PF17667">
    <property type="entry name" value="Pkinase_fungal"/>
    <property type="match status" value="2"/>
</dbReference>
<dbReference type="GO" id="GO:0005524">
    <property type="term" value="F:ATP binding"/>
    <property type="evidence" value="ECO:0007669"/>
    <property type="project" value="InterPro"/>
</dbReference>
<dbReference type="InterPro" id="IPR040976">
    <property type="entry name" value="Pkinase_fungal"/>
</dbReference>
<dbReference type="AlphaFoldDB" id="A0A5C3LTF9"/>
<dbReference type="PANTHER" id="PTHR38248">
    <property type="entry name" value="FUNK1 6"/>
    <property type="match status" value="1"/>
</dbReference>
<feature type="compositionally biased region" description="Polar residues" evidence="1">
    <location>
        <begin position="23"/>
        <end position="56"/>
    </location>
</feature>
<dbReference type="GO" id="GO:0004672">
    <property type="term" value="F:protein kinase activity"/>
    <property type="evidence" value="ECO:0007669"/>
    <property type="project" value="InterPro"/>
</dbReference>
<dbReference type="Proteomes" id="UP000308652">
    <property type="component" value="Unassembled WGS sequence"/>
</dbReference>
<evidence type="ECO:0000259" key="2">
    <source>
        <dbReference type="PROSITE" id="PS50011"/>
    </source>
</evidence>
<name>A0A5C3LTF9_9AGAR</name>
<dbReference type="SUPFAM" id="SSF56112">
    <property type="entry name" value="Protein kinase-like (PK-like)"/>
    <property type="match status" value="1"/>
</dbReference>